<dbReference type="Proteomes" id="UP000242501">
    <property type="component" value="Unassembled WGS sequence"/>
</dbReference>
<evidence type="ECO:0000313" key="2">
    <source>
        <dbReference type="EMBL" id="SDB85353.1"/>
    </source>
</evidence>
<evidence type="ECO:0000313" key="3">
    <source>
        <dbReference type="Proteomes" id="UP000242501"/>
    </source>
</evidence>
<proteinExistence type="predicted"/>
<dbReference type="Pfam" id="PF01206">
    <property type="entry name" value="TusA"/>
    <property type="match status" value="1"/>
</dbReference>
<protein>
    <submittedName>
        <fullName evidence="2">TusA-related sulfurtransferase</fullName>
    </submittedName>
</protein>
<dbReference type="EMBL" id="FMYL01000002">
    <property type="protein sequence ID" value="SDB85353.1"/>
    <property type="molecule type" value="Genomic_DNA"/>
</dbReference>
<dbReference type="Gene3D" id="3.30.110.40">
    <property type="entry name" value="TusA-like domain"/>
    <property type="match status" value="1"/>
</dbReference>
<gene>
    <name evidence="2" type="ORF">SAMN05421733_102211</name>
</gene>
<dbReference type="CDD" id="cd00291">
    <property type="entry name" value="SirA_YedF_YeeD"/>
    <property type="match status" value="1"/>
</dbReference>
<dbReference type="GO" id="GO:0016740">
    <property type="term" value="F:transferase activity"/>
    <property type="evidence" value="ECO:0007669"/>
    <property type="project" value="UniProtKB-KW"/>
</dbReference>
<dbReference type="InterPro" id="IPR001455">
    <property type="entry name" value="TusA-like"/>
</dbReference>
<feature type="domain" description="UPF0033" evidence="1">
    <location>
        <begin position="11"/>
        <end position="74"/>
    </location>
</feature>
<dbReference type="AlphaFoldDB" id="A0A1G6GTV8"/>
<organism evidence="2 3">
    <name type="scientific">Acinetobacter boissieri</name>
    <dbReference type="NCBI Taxonomy" id="1219383"/>
    <lineage>
        <taxon>Bacteria</taxon>
        <taxon>Pseudomonadati</taxon>
        <taxon>Pseudomonadota</taxon>
        <taxon>Gammaproteobacteria</taxon>
        <taxon>Moraxellales</taxon>
        <taxon>Moraxellaceae</taxon>
        <taxon>Acinetobacter</taxon>
    </lineage>
</organism>
<reference evidence="3" key="1">
    <citation type="submission" date="2016-09" db="EMBL/GenBank/DDBJ databases">
        <authorList>
            <person name="Varghese N."/>
            <person name="Submissions S."/>
        </authorList>
    </citation>
    <scope>NUCLEOTIDE SEQUENCE [LARGE SCALE GENOMIC DNA]</scope>
    <source>
        <strain evidence="3">ANC 4422</strain>
    </source>
</reference>
<keyword evidence="3" id="KW-1185">Reference proteome</keyword>
<keyword evidence="2" id="KW-0808">Transferase</keyword>
<dbReference type="OrthoDB" id="9797551at2"/>
<evidence type="ECO:0000259" key="1">
    <source>
        <dbReference type="Pfam" id="PF01206"/>
    </source>
</evidence>
<sequence length="83" mass="9594">MNSQHVQKFVTVDAKNKPCPLPLLMLKRALKEHPHQALKLITSDPNSELDVIRFCHLRNIECDLTQISEIEFHFNIQCNGKNT</sequence>
<dbReference type="STRING" id="1219383.SAMN05421733_102211"/>
<dbReference type="SUPFAM" id="SSF64307">
    <property type="entry name" value="SirA-like"/>
    <property type="match status" value="1"/>
</dbReference>
<name>A0A1G6GTV8_9GAMM</name>
<dbReference type="InterPro" id="IPR036868">
    <property type="entry name" value="TusA-like_sf"/>
</dbReference>
<accession>A0A1G6GTV8</accession>
<dbReference type="RefSeq" id="WP_092746896.1">
    <property type="nucleotide sequence ID" value="NZ_FMYL01000002.1"/>
</dbReference>